<comment type="subcellular location">
    <subcellularLocation>
        <location evidence="2">Cell membrane</location>
        <topology evidence="2">Multi-pass membrane protein</topology>
    </subcellularLocation>
    <subcellularLocation>
        <location evidence="1">Periplasm</location>
    </subcellularLocation>
</comment>
<dbReference type="PROSITE" id="PS51257">
    <property type="entry name" value="PROKAR_LIPOPROTEIN"/>
    <property type="match status" value="1"/>
</dbReference>
<dbReference type="SUPFAM" id="SSF49503">
    <property type="entry name" value="Cupredoxins"/>
    <property type="match status" value="1"/>
</dbReference>
<feature type="transmembrane region" description="Helical" evidence="16">
    <location>
        <begin position="43"/>
        <end position="69"/>
    </location>
</feature>
<protein>
    <recommendedName>
        <fullName evidence="15">Ubiquinol oxidase subunit 2</fullName>
    </recommendedName>
</protein>
<keyword evidence="6 15" id="KW-0679">Respiratory chain</keyword>
<dbReference type="InterPro" id="IPR034227">
    <property type="entry name" value="CuRO_UO_II"/>
</dbReference>
<proteinExistence type="inferred from homology"/>
<sequence length="310" mass="34251">MPLPKPTRRMLLLPLLAATLLLGGCNAVLLSPSGDVAIQQRDLILISTGLMLLIIVPVIFFTLLFAWRYRASNPRDDYDPEWSHSTRIELMIWAAPLVIIIALGAITWVGTHKLDPYRPLDRLAAGHALPANLEPLEVDVVSMDWKWLFIYPELGVATVNELAAPVDRPLQFKLTSSTVMNAFFVPALAGMIYTMPGMETQLNAVINKAGTYQGMSANYSGAGFSDMNFKFYGMSTGDFAKWVAQLRGNGATLDRKAYLALDKPSRRDPVRRYGHVEDGLYGAILNRCVDPRHMCLDRMSAIDAHGGKAS</sequence>
<dbReference type="Gene3D" id="1.10.287.90">
    <property type="match status" value="1"/>
</dbReference>
<accession>A0A225M895</accession>
<dbReference type="PIRSF" id="PIRSF000292">
    <property type="entry name" value="Ubi_od_II"/>
    <property type="match status" value="1"/>
</dbReference>
<evidence type="ECO:0000256" key="9">
    <source>
        <dbReference type="ARBA" id="ARBA00022982"/>
    </source>
</evidence>
<comment type="similarity">
    <text evidence="3 15">Belongs to the cytochrome c oxidase subunit 2 family.</text>
</comment>
<keyword evidence="12 15" id="KW-0472">Membrane</keyword>
<dbReference type="InterPro" id="IPR006333">
    <property type="entry name" value="Cyt_o_ubiquinol_oxidase_su2"/>
</dbReference>
<keyword evidence="11 15" id="KW-0560">Oxidoreductase</keyword>
<evidence type="ECO:0000256" key="2">
    <source>
        <dbReference type="ARBA" id="ARBA00004651"/>
    </source>
</evidence>
<keyword evidence="14" id="KW-0449">Lipoprotein</keyword>
<dbReference type="PANTHER" id="PTHR22888">
    <property type="entry name" value="CYTOCHROME C OXIDASE, SUBUNIT II"/>
    <property type="match status" value="1"/>
</dbReference>
<comment type="caution">
    <text evidence="19">The sequence shown here is derived from an EMBL/GenBank/DDBJ whole genome shotgun (WGS) entry which is preliminary data.</text>
</comment>
<dbReference type="InterPro" id="IPR011759">
    <property type="entry name" value="Cyt_c_oxidase_su2_TM_dom"/>
</dbReference>
<dbReference type="GO" id="GO:0009486">
    <property type="term" value="F:cytochrome bo3 ubiquinol oxidase activity"/>
    <property type="evidence" value="ECO:0007669"/>
    <property type="project" value="InterPro"/>
</dbReference>
<reference evidence="20" key="1">
    <citation type="submission" date="2017-06" db="EMBL/GenBank/DDBJ databases">
        <title>Herbaspirillum phytohormonus sp. nov., isolated from the root nodule of Robinia pseudoacacia in lead-zinc mine.</title>
        <authorList>
            <person name="Fan M."/>
            <person name="Lin Y."/>
        </authorList>
    </citation>
    <scope>NUCLEOTIDE SEQUENCE [LARGE SCALE GENOMIC DNA]</scope>
    <source>
        <strain evidence="20">SC-089</strain>
    </source>
</reference>
<evidence type="ECO:0000256" key="13">
    <source>
        <dbReference type="ARBA" id="ARBA00023139"/>
    </source>
</evidence>
<dbReference type="Pfam" id="PF00116">
    <property type="entry name" value="COX2"/>
    <property type="match status" value="1"/>
</dbReference>
<keyword evidence="8" id="KW-0732">Signal</keyword>
<dbReference type="GO" id="GO:0042597">
    <property type="term" value="C:periplasmic space"/>
    <property type="evidence" value="ECO:0007669"/>
    <property type="project" value="UniProtKB-SubCell"/>
</dbReference>
<dbReference type="GO" id="GO:0004129">
    <property type="term" value="F:cytochrome-c oxidase activity"/>
    <property type="evidence" value="ECO:0007669"/>
    <property type="project" value="UniProtKB-UniRule"/>
</dbReference>
<dbReference type="PROSITE" id="PS50857">
    <property type="entry name" value="COX2_CUA"/>
    <property type="match status" value="1"/>
</dbReference>
<dbReference type="PROSITE" id="PS50999">
    <property type="entry name" value="COX2_TM"/>
    <property type="match status" value="1"/>
</dbReference>
<evidence type="ECO:0000256" key="12">
    <source>
        <dbReference type="ARBA" id="ARBA00023136"/>
    </source>
</evidence>
<feature type="domain" description="Cytochrome oxidase subunit II copper A binding" evidence="17">
    <location>
        <begin position="133"/>
        <end position="245"/>
    </location>
</feature>
<dbReference type="CDD" id="cd04212">
    <property type="entry name" value="CuRO_UO_II"/>
    <property type="match status" value="1"/>
</dbReference>
<keyword evidence="9 15" id="KW-0249">Electron transport</keyword>
<dbReference type="Proteomes" id="UP000214603">
    <property type="component" value="Unassembled WGS sequence"/>
</dbReference>
<keyword evidence="5 15" id="KW-1003">Cell membrane</keyword>
<keyword evidence="7 16" id="KW-0812">Transmembrane</keyword>
<evidence type="ECO:0000256" key="15">
    <source>
        <dbReference type="PIRNR" id="PIRNR000292"/>
    </source>
</evidence>
<evidence type="ECO:0000256" key="14">
    <source>
        <dbReference type="ARBA" id="ARBA00023288"/>
    </source>
</evidence>
<dbReference type="EMBL" id="NJIH01000009">
    <property type="protein sequence ID" value="OWT57498.1"/>
    <property type="molecule type" value="Genomic_DNA"/>
</dbReference>
<dbReference type="GO" id="GO:0016682">
    <property type="term" value="F:oxidoreductase activity, acting on diphenols and related substances as donors, oxygen as acceptor"/>
    <property type="evidence" value="ECO:0007669"/>
    <property type="project" value="InterPro"/>
</dbReference>
<dbReference type="InterPro" id="IPR010514">
    <property type="entry name" value="COX_ARM"/>
</dbReference>
<dbReference type="GO" id="GO:0005507">
    <property type="term" value="F:copper ion binding"/>
    <property type="evidence" value="ECO:0007669"/>
    <property type="project" value="InterPro"/>
</dbReference>
<dbReference type="InterPro" id="IPR002429">
    <property type="entry name" value="CcO_II-like_C"/>
</dbReference>
<keyword evidence="4 15" id="KW-0813">Transport</keyword>
<evidence type="ECO:0000256" key="3">
    <source>
        <dbReference type="ARBA" id="ARBA00007866"/>
    </source>
</evidence>
<evidence type="ECO:0000313" key="19">
    <source>
        <dbReference type="EMBL" id="OWT57498.1"/>
    </source>
</evidence>
<dbReference type="OrthoDB" id="9783445at2"/>
<keyword evidence="13" id="KW-0564">Palmitate</keyword>
<keyword evidence="10 16" id="KW-1133">Transmembrane helix</keyword>
<evidence type="ECO:0000256" key="8">
    <source>
        <dbReference type="ARBA" id="ARBA00022729"/>
    </source>
</evidence>
<evidence type="ECO:0000259" key="18">
    <source>
        <dbReference type="PROSITE" id="PS50999"/>
    </source>
</evidence>
<evidence type="ECO:0000256" key="5">
    <source>
        <dbReference type="ARBA" id="ARBA00022475"/>
    </source>
</evidence>
<evidence type="ECO:0000256" key="11">
    <source>
        <dbReference type="ARBA" id="ARBA00023002"/>
    </source>
</evidence>
<gene>
    <name evidence="19" type="primary">cyoA</name>
    <name evidence="19" type="ORF">CEY11_16455</name>
</gene>
<feature type="transmembrane region" description="Helical" evidence="16">
    <location>
        <begin position="90"/>
        <end position="110"/>
    </location>
</feature>
<dbReference type="Pfam" id="PF06481">
    <property type="entry name" value="COX_ARM"/>
    <property type="match status" value="1"/>
</dbReference>
<dbReference type="GO" id="GO:0042773">
    <property type="term" value="P:ATP synthesis coupled electron transport"/>
    <property type="evidence" value="ECO:0007669"/>
    <property type="project" value="TreeGrafter"/>
</dbReference>
<evidence type="ECO:0000256" key="16">
    <source>
        <dbReference type="SAM" id="Phobius"/>
    </source>
</evidence>
<dbReference type="PANTHER" id="PTHR22888:SF18">
    <property type="entry name" value="CYTOCHROME BO(3) UBIQUINOL OXIDASE SUBUNIT 2"/>
    <property type="match status" value="1"/>
</dbReference>
<dbReference type="Gene3D" id="2.60.40.420">
    <property type="entry name" value="Cupredoxins - blue copper proteins"/>
    <property type="match status" value="1"/>
</dbReference>
<evidence type="ECO:0000256" key="1">
    <source>
        <dbReference type="ARBA" id="ARBA00004418"/>
    </source>
</evidence>
<dbReference type="GO" id="GO:0005886">
    <property type="term" value="C:plasma membrane"/>
    <property type="evidence" value="ECO:0007669"/>
    <property type="project" value="UniProtKB-SubCell"/>
</dbReference>
<evidence type="ECO:0000313" key="20">
    <source>
        <dbReference type="Proteomes" id="UP000214603"/>
    </source>
</evidence>
<evidence type="ECO:0000256" key="4">
    <source>
        <dbReference type="ARBA" id="ARBA00022448"/>
    </source>
</evidence>
<dbReference type="NCBIfam" id="TIGR01433">
    <property type="entry name" value="CyoA"/>
    <property type="match status" value="1"/>
</dbReference>
<name>A0A225M895_9BURK</name>
<feature type="domain" description="Cytochrome oxidase subunit II transmembrane region profile" evidence="18">
    <location>
        <begin position="21"/>
        <end position="118"/>
    </location>
</feature>
<evidence type="ECO:0000259" key="17">
    <source>
        <dbReference type="PROSITE" id="PS50857"/>
    </source>
</evidence>
<dbReference type="SUPFAM" id="SSF81464">
    <property type="entry name" value="Cytochrome c oxidase subunit II-like, transmembrane region"/>
    <property type="match status" value="1"/>
</dbReference>
<organism evidence="19 20">
    <name type="scientific">Candidimonas nitroreducens</name>
    <dbReference type="NCBI Taxonomy" id="683354"/>
    <lineage>
        <taxon>Bacteria</taxon>
        <taxon>Pseudomonadati</taxon>
        <taxon>Pseudomonadota</taxon>
        <taxon>Betaproteobacteria</taxon>
        <taxon>Burkholderiales</taxon>
        <taxon>Alcaligenaceae</taxon>
        <taxon>Candidimonas</taxon>
    </lineage>
</organism>
<dbReference type="InterPro" id="IPR036257">
    <property type="entry name" value="Cyt_c_oxidase_su2_TM_sf"/>
</dbReference>
<dbReference type="AlphaFoldDB" id="A0A225M895"/>
<dbReference type="InterPro" id="IPR008972">
    <property type="entry name" value="Cupredoxin"/>
</dbReference>
<evidence type="ECO:0000256" key="6">
    <source>
        <dbReference type="ARBA" id="ARBA00022660"/>
    </source>
</evidence>
<evidence type="ECO:0000256" key="10">
    <source>
        <dbReference type="ARBA" id="ARBA00022989"/>
    </source>
</evidence>
<keyword evidence="20" id="KW-1185">Reference proteome</keyword>
<dbReference type="InterPro" id="IPR045187">
    <property type="entry name" value="CcO_II"/>
</dbReference>
<evidence type="ECO:0000256" key="7">
    <source>
        <dbReference type="ARBA" id="ARBA00022692"/>
    </source>
</evidence>